<comment type="caution">
    <text evidence="3">The sequence shown here is derived from an EMBL/GenBank/DDBJ whole genome shotgun (WGS) entry which is preliminary data.</text>
</comment>
<dbReference type="GO" id="GO:0046677">
    <property type="term" value="P:response to antibiotic"/>
    <property type="evidence" value="ECO:0007669"/>
    <property type="project" value="InterPro"/>
</dbReference>
<keyword evidence="1" id="KW-0812">Transmembrane</keyword>
<reference evidence="3" key="1">
    <citation type="submission" date="2022-04" db="EMBL/GenBank/DDBJ databases">
        <title>Paenibacillus mangrovi sp. nov., a novel endophytic bacterium isolated from bark of Kandelia candel.</title>
        <authorList>
            <person name="Tuo L."/>
        </authorList>
    </citation>
    <scope>NUCLEOTIDE SEQUENCE</scope>
    <source>
        <strain evidence="3">KQZ6P-2</strain>
    </source>
</reference>
<dbReference type="EMBL" id="JALIRP010000007">
    <property type="protein sequence ID" value="MCJ8013709.1"/>
    <property type="molecule type" value="Genomic_DNA"/>
</dbReference>
<feature type="domain" description="NTF2-like N-terminal transpeptidase" evidence="2">
    <location>
        <begin position="34"/>
        <end position="151"/>
    </location>
</feature>
<dbReference type="InterPro" id="IPR032710">
    <property type="entry name" value="NTF2-like_dom_sf"/>
</dbReference>
<dbReference type="SUPFAM" id="SSF54427">
    <property type="entry name" value="NTF2-like"/>
    <property type="match status" value="1"/>
</dbReference>
<sequence>MKSKQLLMYAMLSIMAASVLALYVYFFGKLDEQSPNETVHSYIISLQDQDFNQLYDLMTKESLEKSGLTREQFVQKYQSVYSGMKVSNIEISAGTPIKSEENSNYTVDYSAQITTFMGEIQENYKLILVQDKSDRSNTWKIQWQPTLILPDKVDGNKVKIQISKPELGDKMDRVVFTN</sequence>
<proteinExistence type="predicted"/>
<protein>
    <recommendedName>
        <fullName evidence="2">NTF2-like N-terminal transpeptidase domain-containing protein</fullName>
    </recommendedName>
</protein>
<gene>
    <name evidence="3" type="ORF">MUG84_18445</name>
</gene>
<name>A0A9X2B3K7_9BACL</name>
<evidence type="ECO:0000313" key="4">
    <source>
        <dbReference type="Proteomes" id="UP001139347"/>
    </source>
</evidence>
<organism evidence="3 4">
    <name type="scientific">Paenibacillus mangrovi</name>
    <dbReference type="NCBI Taxonomy" id="2931978"/>
    <lineage>
        <taxon>Bacteria</taxon>
        <taxon>Bacillati</taxon>
        <taxon>Bacillota</taxon>
        <taxon>Bacilli</taxon>
        <taxon>Bacillales</taxon>
        <taxon>Paenibacillaceae</taxon>
        <taxon>Paenibacillus</taxon>
    </lineage>
</organism>
<dbReference type="Proteomes" id="UP001139347">
    <property type="component" value="Unassembled WGS sequence"/>
</dbReference>
<evidence type="ECO:0000256" key="1">
    <source>
        <dbReference type="SAM" id="Phobius"/>
    </source>
</evidence>
<dbReference type="RefSeq" id="WP_244727447.1">
    <property type="nucleotide sequence ID" value="NZ_JALIRP010000007.1"/>
</dbReference>
<evidence type="ECO:0000313" key="3">
    <source>
        <dbReference type="EMBL" id="MCJ8013709.1"/>
    </source>
</evidence>
<accession>A0A9X2B3K7</accession>
<dbReference type="InterPro" id="IPR007887">
    <property type="entry name" value="MecA_N"/>
</dbReference>
<dbReference type="Gene3D" id="3.10.450.100">
    <property type="entry name" value="NTF2-like, domain 1"/>
    <property type="match status" value="1"/>
</dbReference>
<feature type="transmembrane region" description="Helical" evidence="1">
    <location>
        <begin position="6"/>
        <end position="26"/>
    </location>
</feature>
<evidence type="ECO:0000259" key="2">
    <source>
        <dbReference type="Pfam" id="PF05223"/>
    </source>
</evidence>
<keyword evidence="1" id="KW-0472">Membrane</keyword>
<dbReference type="Pfam" id="PF05223">
    <property type="entry name" value="MecA_N"/>
    <property type="match status" value="1"/>
</dbReference>
<keyword evidence="1" id="KW-1133">Transmembrane helix</keyword>
<dbReference type="AlphaFoldDB" id="A0A9X2B3K7"/>
<keyword evidence="4" id="KW-1185">Reference proteome</keyword>